<gene>
    <name evidence="1" type="ORF">KLO01_18320</name>
</gene>
<dbReference type="Gene3D" id="3.40.50.300">
    <property type="entry name" value="P-loop containing nucleotide triphosphate hydrolases"/>
    <property type="match status" value="1"/>
</dbReference>
<dbReference type="InterPro" id="IPR027417">
    <property type="entry name" value="P-loop_NTPase"/>
</dbReference>
<protein>
    <recommendedName>
        <fullName evidence="3">CobQ/CobB/MinD/ParA nucleotide binding domain-containing protein</fullName>
    </recommendedName>
</protein>
<evidence type="ECO:0000313" key="1">
    <source>
        <dbReference type="EMBL" id="GEQ13785.1"/>
    </source>
</evidence>
<keyword evidence="2" id="KW-1185">Reference proteome</keyword>
<comment type="caution">
    <text evidence="1">The sequence shown here is derived from an EMBL/GenBank/DDBJ whole genome shotgun (WGS) entry which is preliminary data.</text>
</comment>
<organism evidence="1 2">
    <name type="scientific">Knoellia locipacati</name>
    <dbReference type="NCBI Taxonomy" id="882824"/>
    <lineage>
        <taxon>Bacteria</taxon>
        <taxon>Bacillati</taxon>
        <taxon>Actinomycetota</taxon>
        <taxon>Actinomycetes</taxon>
        <taxon>Micrococcales</taxon>
        <taxon>Intrasporangiaceae</taxon>
        <taxon>Knoellia</taxon>
    </lineage>
</organism>
<evidence type="ECO:0008006" key="3">
    <source>
        <dbReference type="Google" id="ProtNLM"/>
    </source>
</evidence>
<dbReference type="Proteomes" id="UP000321793">
    <property type="component" value="Unassembled WGS sequence"/>
</dbReference>
<dbReference type="SUPFAM" id="SSF52540">
    <property type="entry name" value="P-loop containing nucleoside triphosphate hydrolases"/>
    <property type="match status" value="1"/>
</dbReference>
<accession>A0A512T0Q5</accession>
<dbReference type="EMBL" id="BKBA01000008">
    <property type="protein sequence ID" value="GEQ13785.1"/>
    <property type="molecule type" value="Genomic_DNA"/>
</dbReference>
<name>A0A512T0Q5_9MICO</name>
<sequence length="240" mass="24414">MTPLSAPLVVVLGASGGLGASTWAATLAWRLSLHLGECVLVDGDVRGGGLDMTCGTEHVPGLRWADLARLRGAASCARLLAALPCGEVPLLSAGGSGAPVPDSAVLDVVGSLRGEVPVVVDARVGAAVTSRLLEGADAVHVVTGLRARQLADAEALLAGLATGSGGSAVGLVTRGERAVTPELAEVIEHLARPHLAHLRDDARVRRDGERGDWPGLRGALRDRADSVALDLVERRGQGAA</sequence>
<dbReference type="RefSeq" id="WP_147064325.1">
    <property type="nucleotide sequence ID" value="NZ_BAABDN010000001.1"/>
</dbReference>
<evidence type="ECO:0000313" key="2">
    <source>
        <dbReference type="Proteomes" id="UP000321793"/>
    </source>
</evidence>
<dbReference type="AlphaFoldDB" id="A0A512T0Q5"/>
<dbReference type="OrthoDB" id="3252838at2"/>
<reference evidence="1 2" key="1">
    <citation type="submission" date="2019-07" db="EMBL/GenBank/DDBJ databases">
        <title>Whole genome shotgun sequence of Knoellia locipacati NBRC 109775.</title>
        <authorList>
            <person name="Hosoyama A."/>
            <person name="Uohara A."/>
            <person name="Ohji S."/>
            <person name="Ichikawa N."/>
        </authorList>
    </citation>
    <scope>NUCLEOTIDE SEQUENCE [LARGE SCALE GENOMIC DNA]</scope>
    <source>
        <strain evidence="1 2">NBRC 109775</strain>
    </source>
</reference>
<proteinExistence type="predicted"/>